<dbReference type="PANTHER" id="PTHR22602">
    <property type="entry name" value="TRANSFERASE CAF17, MITOCHONDRIAL-RELATED"/>
    <property type="match status" value="1"/>
</dbReference>
<dbReference type="GO" id="GO:0016226">
    <property type="term" value="P:iron-sulfur cluster assembly"/>
    <property type="evidence" value="ECO:0007669"/>
    <property type="project" value="TreeGrafter"/>
</dbReference>
<gene>
    <name evidence="1" type="ordered locus">TASI_0865</name>
</gene>
<dbReference type="Gene3D" id="3.30.70.1400">
    <property type="entry name" value="Aminomethyltransferase beta-barrel domains"/>
    <property type="match status" value="1"/>
</dbReference>
<dbReference type="STRING" id="1008459.TASI_0865"/>
<dbReference type="HOGENOM" id="CLU_007884_6_2_4"/>
<reference evidence="1 2" key="2">
    <citation type="journal article" date="2012" name="PLoS ONE">
        <title>Genomic characterization of the taylorella genus.</title>
        <authorList>
            <person name="Hebert L."/>
            <person name="Moumen B."/>
            <person name="Pons N."/>
            <person name="Duquesne F."/>
            <person name="Breuil M.F."/>
            <person name="Goux D."/>
            <person name="Batto J.M."/>
            <person name="Laugier C."/>
            <person name="Renault P."/>
            <person name="Petry S."/>
        </authorList>
    </citation>
    <scope>NUCLEOTIDE SEQUENCE [LARGE SCALE GENOMIC DNA]</scope>
    <source>
        <strain evidence="1 2">MCE3</strain>
    </source>
</reference>
<evidence type="ECO:0000313" key="1">
    <source>
        <dbReference type="EMBL" id="AEP36634.1"/>
    </source>
</evidence>
<protein>
    <submittedName>
        <fullName evidence="1">Folate-dependent protein for Fe/S</fullName>
    </submittedName>
</protein>
<dbReference type="InterPro" id="IPR045179">
    <property type="entry name" value="YgfZ/GcvT"/>
</dbReference>
<dbReference type="SUPFAM" id="SSF103025">
    <property type="entry name" value="Folate-binding domain"/>
    <property type="match status" value="1"/>
</dbReference>
<proteinExistence type="predicted"/>
<dbReference type="KEGG" id="tas:TASI_0865"/>
<dbReference type="Gene3D" id="2.40.30.160">
    <property type="match status" value="1"/>
</dbReference>
<dbReference type="PANTHER" id="PTHR22602:SF0">
    <property type="entry name" value="TRANSFERASE CAF17, MITOCHONDRIAL-RELATED"/>
    <property type="match status" value="1"/>
</dbReference>
<dbReference type="InterPro" id="IPR017703">
    <property type="entry name" value="YgfZ/GCV_T_CS"/>
</dbReference>
<reference key="1">
    <citation type="submission" date="2011-09" db="EMBL/GenBank/DDBJ databases">
        <title>Genomic characterization of the Taylorella genus.</title>
        <authorList>
            <person name="Hebert L."/>
            <person name="Moumen B."/>
            <person name="Pons N."/>
            <person name="Duquesne F."/>
            <person name="Breuil M.-F."/>
            <person name="Goux D."/>
            <person name="Batto J.-M."/>
            <person name="Renault P."/>
            <person name="Laugier C."/>
            <person name="Petry S."/>
        </authorList>
    </citation>
    <scope>NUCLEOTIDE SEQUENCE</scope>
    <source>
        <strain>MCE3</strain>
    </source>
</reference>
<evidence type="ECO:0000313" key="2">
    <source>
        <dbReference type="Proteomes" id="UP000009284"/>
    </source>
</evidence>
<name>G4Q9L8_TAYAM</name>
<accession>G4Q9L8</accession>
<keyword evidence="2" id="KW-1185">Reference proteome</keyword>
<dbReference type="RefSeq" id="WP_014111530.1">
    <property type="nucleotide sequence ID" value="NC_016043.1"/>
</dbReference>
<dbReference type="OrthoDB" id="9796287at2"/>
<organism evidence="1 2">
    <name type="scientific">Taylorella asinigenitalis (strain MCE3)</name>
    <dbReference type="NCBI Taxonomy" id="1008459"/>
    <lineage>
        <taxon>Bacteria</taxon>
        <taxon>Pseudomonadati</taxon>
        <taxon>Pseudomonadota</taxon>
        <taxon>Betaproteobacteria</taxon>
        <taxon>Burkholderiales</taxon>
        <taxon>Alcaligenaceae</taxon>
        <taxon>Taylorella</taxon>
    </lineage>
</organism>
<dbReference type="eggNOG" id="COG0354">
    <property type="taxonomic scope" value="Bacteria"/>
</dbReference>
<dbReference type="Proteomes" id="UP000009284">
    <property type="component" value="Chromosome"/>
</dbReference>
<dbReference type="NCBIfam" id="TIGR03317">
    <property type="entry name" value="ygfZ_signature"/>
    <property type="match status" value="1"/>
</dbReference>
<sequence length="295" mass="32967">MINHFALIKFSGSDVRNFLQGQITQDINRVSAGQAQFTAYCNHQGRLQATGVLWSDSADSDRSDENIYFLVHRSIATDIAKRLSMYVLRANVKVNIAKALIAPSYENENDLTNGGIPHFPLLHCDSKEGLFSIGFPSPDSNKNRKLTIKIAQEGQVQTDENEQLSEESLRWISEDIRSGLAWVTKDIYGLFLAQNLNLDSINAISFSKGCYTGQEVIARLHYKSSPKKRAYPLKIKNLDFSDGQDLSIVGTLLGTAINSVTYDRQQFVLAEMPIAYLETLKAGDNFELLPLPYPL</sequence>
<dbReference type="EMBL" id="CP003059">
    <property type="protein sequence ID" value="AEP36634.1"/>
    <property type="molecule type" value="Genomic_DNA"/>
</dbReference>
<dbReference type="AlphaFoldDB" id="G4Q9L8"/>